<dbReference type="STRING" id="1016849.A0A0D1YX92"/>
<keyword evidence="1" id="KW-0479">Metal-binding</keyword>
<dbReference type="GO" id="GO:0006351">
    <property type="term" value="P:DNA-templated transcription"/>
    <property type="evidence" value="ECO:0007669"/>
    <property type="project" value="InterPro"/>
</dbReference>
<name>A0A0D1YX92_9EURO</name>
<feature type="domain" description="Zn(2)-C6 fungal-type" evidence="7">
    <location>
        <begin position="19"/>
        <end position="48"/>
    </location>
</feature>
<dbReference type="InterPro" id="IPR050987">
    <property type="entry name" value="AtrR-like"/>
</dbReference>
<feature type="region of interest" description="Disordered" evidence="6">
    <location>
        <begin position="652"/>
        <end position="700"/>
    </location>
</feature>
<dbReference type="InterPro" id="IPR007219">
    <property type="entry name" value="XnlR_reg_dom"/>
</dbReference>
<dbReference type="Gene3D" id="4.10.240.10">
    <property type="entry name" value="Zn(2)-C6 fungal-type DNA-binding domain"/>
    <property type="match status" value="1"/>
</dbReference>
<dbReference type="InterPro" id="IPR001138">
    <property type="entry name" value="Zn2Cys6_DnaBD"/>
</dbReference>
<dbReference type="SUPFAM" id="SSF57701">
    <property type="entry name" value="Zn2/Cys6 DNA-binding domain"/>
    <property type="match status" value="1"/>
</dbReference>
<gene>
    <name evidence="8" type="ORF">PV11_02752</name>
</gene>
<evidence type="ECO:0000256" key="3">
    <source>
        <dbReference type="ARBA" id="ARBA00023125"/>
    </source>
</evidence>
<keyword evidence="4" id="KW-0804">Transcription</keyword>
<dbReference type="InterPro" id="IPR036864">
    <property type="entry name" value="Zn2-C6_fun-type_DNA-bd_sf"/>
</dbReference>
<protein>
    <recommendedName>
        <fullName evidence="7">Zn(2)-C6 fungal-type domain-containing protein</fullName>
    </recommendedName>
</protein>
<feature type="region of interest" description="Disordered" evidence="6">
    <location>
        <begin position="125"/>
        <end position="165"/>
    </location>
</feature>
<dbReference type="PANTHER" id="PTHR46910">
    <property type="entry name" value="TRANSCRIPTION FACTOR PDR1"/>
    <property type="match status" value="1"/>
</dbReference>
<evidence type="ECO:0000313" key="9">
    <source>
        <dbReference type="Proteomes" id="UP000053599"/>
    </source>
</evidence>
<reference evidence="8 9" key="1">
    <citation type="submission" date="2015-01" db="EMBL/GenBank/DDBJ databases">
        <title>The Genome Sequence of Exophiala sideris CBS121828.</title>
        <authorList>
            <consortium name="The Broad Institute Genomics Platform"/>
            <person name="Cuomo C."/>
            <person name="de Hoog S."/>
            <person name="Gorbushina A."/>
            <person name="Stielow B."/>
            <person name="Teixiera M."/>
            <person name="Abouelleil A."/>
            <person name="Chapman S.B."/>
            <person name="Priest M."/>
            <person name="Young S.K."/>
            <person name="Wortman J."/>
            <person name="Nusbaum C."/>
            <person name="Birren B."/>
        </authorList>
    </citation>
    <scope>NUCLEOTIDE SEQUENCE [LARGE SCALE GENOMIC DNA]</scope>
    <source>
        <strain evidence="8 9">CBS 121828</strain>
    </source>
</reference>
<evidence type="ECO:0000259" key="7">
    <source>
        <dbReference type="PROSITE" id="PS50048"/>
    </source>
</evidence>
<dbReference type="PROSITE" id="PS00463">
    <property type="entry name" value="ZN2_CY6_FUNGAL_1"/>
    <property type="match status" value="1"/>
</dbReference>
<dbReference type="GO" id="GO:0000981">
    <property type="term" value="F:DNA-binding transcription factor activity, RNA polymerase II-specific"/>
    <property type="evidence" value="ECO:0007669"/>
    <property type="project" value="InterPro"/>
</dbReference>
<dbReference type="CDD" id="cd00067">
    <property type="entry name" value="GAL4"/>
    <property type="match status" value="1"/>
</dbReference>
<evidence type="ECO:0000256" key="2">
    <source>
        <dbReference type="ARBA" id="ARBA00023015"/>
    </source>
</evidence>
<evidence type="ECO:0000256" key="6">
    <source>
        <dbReference type="SAM" id="MobiDB-lite"/>
    </source>
</evidence>
<dbReference type="GO" id="GO:0003677">
    <property type="term" value="F:DNA binding"/>
    <property type="evidence" value="ECO:0007669"/>
    <property type="project" value="UniProtKB-KW"/>
</dbReference>
<evidence type="ECO:0000256" key="5">
    <source>
        <dbReference type="ARBA" id="ARBA00023242"/>
    </source>
</evidence>
<dbReference type="SMART" id="SM00906">
    <property type="entry name" value="Fungal_trans"/>
    <property type="match status" value="1"/>
</dbReference>
<proteinExistence type="predicted"/>
<dbReference type="EMBL" id="KN846951">
    <property type="protein sequence ID" value="KIV87187.1"/>
    <property type="molecule type" value="Genomic_DNA"/>
</dbReference>
<dbReference type="OrthoDB" id="3548654at2759"/>
<dbReference type="Pfam" id="PF04082">
    <property type="entry name" value="Fungal_trans"/>
    <property type="match status" value="1"/>
</dbReference>
<accession>A0A0D1YX92</accession>
<evidence type="ECO:0000256" key="1">
    <source>
        <dbReference type="ARBA" id="ARBA00022723"/>
    </source>
</evidence>
<dbReference type="PANTHER" id="PTHR46910:SF32">
    <property type="entry name" value="TRANSCRIPTION FACTOR DOMAIN-CONTAINING PROTEIN-RELATED"/>
    <property type="match status" value="1"/>
</dbReference>
<keyword evidence="5" id="KW-0539">Nucleus</keyword>
<dbReference type="AlphaFoldDB" id="A0A0D1YX92"/>
<evidence type="ECO:0000256" key="4">
    <source>
        <dbReference type="ARBA" id="ARBA00023163"/>
    </source>
</evidence>
<dbReference type="Proteomes" id="UP000053599">
    <property type="component" value="Unassembled WGS sequence"/>
</dbReference>
<dbReference type="GO" id="GO:0008270">
    <property type="term" value="F:zinc ion binding"/>
    <property type="evidence" value="ECO:0007669"/>
    <property type="project" value="InterPro"/>
</dbReference>
<sequence>MQPAGYDSQNSARKRAPKACRRCRRQKIRCTGSRPCEPCTRRDLSCQFDDHAQKILVTRGLDWHKPPVFLLKWCRYISDLENRISSFERRRHGVVASPSIADGAEGFDGNLDQEVEANDVTANINPHELDIDPPQQAERTAPVTRPSPRQEEHSRSSSETPLMNPLAHGSNSYFLDTSGRPIYLGTSSNWSFGRRVLAMAHERVMQAPLPPENLLFEGKSYDLGWDGNRHLSREAEFEGPALPSADFAIYLINAVKFHCGQLFHLFEEENFMQQFSLFQASPEQASQRPNLWYIHYLLILAFGKAFVGQGSRGRRPPGAELFVHAMRLLPDFAFYNAEPIESIQVLCCTALYLQCLDFRGAAYRIIGQALRMALENGMHTEMRSKKVDDSRVQRCRKVWWTVYILDRQMSSLMGVPMAITDESISAELPAFPNQPQRSMATDVQIKLSRVLAQILNTVYGNEARLDKRFLVITKEALKSVANVTDQLNSSFSIQGTGPKASISRLSGYLHLLYHQCIVLTTRPILYSFLQARMEQADGNMNTSTQSSRSVRTLLQMCVESAQQMLTILSTLQDHGLLESFLPFDLDAAFTSSIALLMAGQVDASLIRDRSQWSQRSSAILGEMISRGNLVAKLIQLELQQLEGILGRLSTRGVNQSGTASDASDMPRMRAQNDCQARQLDHRQPSPARPPPYMASSQPVPEDFSIDEFNWHDGFTAEQLTNFADSMDIGALDWFPVEVGQ</sequence>
<dbReference type="Pfam" id="PF00172">
    <property type="entry name" value="Zn_clus"/>
    <property type="match status" value="1"/>
</dbReference>
<keyword evidence="3" id="KW-0238">DNA-binding</keyword>
<dbReference type="SMART" id="SM00066">
    <property type="entry name" value="GAL4"/>
    <property type="match status" value="1"/>
</dbReference>
<dbReference type="CDD" id="cd12148">
    <property type="entry name" value="fungal_TF_MHR"/>
    <property type="match status" value="1"/>
</dbReference>
<feature type="compositionally biased region" description="Polar residues" evidence="6">
    <location>
        <begin position="652"/>
        <end position="661"/>
    </location>
</feature>
<organism evidence="8 9">
    <name type="scientific">Exophiala sideris</name>
    <dbReference type="NCBI Taxonomy" id="1016849"/>
    <lineage>
        <taxon>Eukaryota</taxon>
        <taxon>Fungi</taxon>
        <taxon>Dikarya</taxon>
        <taxon>Ascomycota</taxon>
        <taxon>Pezizomycotina</taxon>
        <taxon>Eurotiomycetes</taxon>
        <taxon>Chaetothyriomycetidae</taxon>
        <taxon>Chaetothyriales</taxon>
        <taxon>Herpotrichiellaceae</taxon>
        <taxon>Exophiala</taxon>
    </lineage>
</organism>
<keyword evidence="2" id="KW-0805">Transcription regulation</keyword>
<evidence type="ECO:0000313" key="8">
    <source>
        <dbReference type="EMBL" id="KIV87187.1"/>
    </source>
</evidence>
<dbReference type="PROSITE" id="PS50048">
    <property type="entry name" value="ZN2_CY6_FUNGAL_2"/>
    <property type="match status" value="1"/>
</dbReference>